<comment type="caution">
    <text evidence="2">The sequence shown here is derived from an EMBL/GenBank/DDBJ whole genome shotgun (WGS) entry which is preliminary data.</text>
</comment>
<gene>
    <name evidence="2" type="ORF">KME25_26530</name>
</gene>
<dbReference type="EMBL" id="JAHHIF010000052">
    <property type="protein sequence ID" value="MBW4547968.1"/>
    <property type="molecule type" value="Genomic_DNA"/>
</dbReference>
<keyword evidence="1" id="KW-1133">Transmembrane helix</keyword>
<name>A0A951PQT9_9CYAN</name>
<dbReference type="InterPro" id="IPR036514">
    <property type="entry name" value="SGNH_hydro_sf"/>
</dbReference>
<protein>
    <recommendedName>
        <fullName evidence="4">SGNH/GDSL hydrolase family protein</fullName>
    </recommendedName>
</protein>
<feature type="transmembrane region" description="Helical" evidence="1">
    <location>
        <begin position="12"/>
        <end position="33"/>
    </location>
</feature>
<accession>A0A951PQT9</accession>
<dbReference type="SUPFAM" id="SSF52266">
    <property type="entry name" value="SGNH hydrolase"/>
    <property type="match status" value="1"/>
</dbReference>
<reference evidence="2" key="1">
    <citation type="submission" date="2021-05" db="EMBL/GenBank/DDBJ databases">
        <authorList>
            <person name="Pietrasiak N."/>
            <person name="Ward R."/>
            <person name="Stajich J.E."/>
            <person name="Kurbessoian T."/>
        </authorList>
    </citation>
    <scope>NUCLEOTIDE SEQUENCE</scope>
    <source>
        <strain evidence="2">CPER-KK1</strain>
    </source>
</reference>
<evidence type="ECO:0000313" key="3">
    <source>
        <dbReference type="Proteomes" id="UP000753908"/>
    </source>
</evidence>
<keyword evidence="1" id="KW-0812">Transmembrane</keyword>
<evidence type="ECO:0008006" key="4">
    <source>
        <dbReference type="Google" id="ProtNLM"/>
    </source>
</evidence>
<keyword evidence="1" id="KW-0472">Membrane</keyword>
<dbReference type="Proteomes" id="UP000753908">
    <property type="component" value="Unassembled WGS sequence"/>
</dbReference>
<reference evidence="2" key="2">
    <citation type="journal article" date="2022" name="Microbiol. Resour. Announc.">
        <title>Metagenome Sequencing to Explore Phylogenomics of Terrestrial Cyanobacteria.</title>
        <authorList>
            <person name="Ward R.D."/>
            <person name="Stajich J.E."/>
            <person name="Johansen J.R."/>
            <person name="Huntemann M."/>
            <person name="Clum A."/>
            <person name="Foster B."/>
            <person name="Foster B."/>
            <person name="Roux S."/>
            <person name="Palaniappan K."/>
            <person name="Varghese N."/>
            <person name="Mukherjee S."/>
            <person name="Reddy T.B.K."/>
            <person name="Daum C."/>
            <person name="Copeland A."/>
            <person name="Chen I.A."/>
            <person name="Ivanova N.N."/>
            <person name="Kyrpides N.C."/>
            <person name="Shapiro N."/>
            <person name="Eloe-Fadrosh E.A."/>
            <person name="Pietrasiak N."/>
        </authorList>
    </citation>
    <scope>NUCLEOTIDE SEQUENCE</scope>
    <source>
        <strain evidence="2">CPER-KK1</strain>
    </source>
</reference>
<evidence type="ECO:0000256" key="1">
    <source>
        <dbReference type="SAM" id="Phobius"/>
    </source>
</evidence>
<dbReference type="AlphaFoldDB" id="A0A951PQT9"/>
<dbReference type="Gene3D" id="3.40.50.1110">
    <property type="entry name" value="SGNH hydrolase"/>
    <property type="match status" value="1"/>
</dbReference>
<evidence type="ECO:0000313" key="2">
    <source>
        <dbReference type="EMBL" id="MBW4547968.1"/>
    </source>
</evidence>
<proteinExistence type="predicted"/>
<sequence>MKKPAKNFKAYNRLIAINFAVFSVVIILLSLILEQRKLLTAPQFLASISFDEKARFLKDVKPKNSSLIAVGSSIAVNHIDSSLLKDAKGNQIPFTNFASYGLQMVDLKDLVDFSVNLSGKPKTVLVLSAPVDFQSCSPNKKMDAHYVSLKNLHREDAVNYIQSGIPAVYYHAKYQTLSRMLDPGLMLEVRRQRTTNNTLDSLKFDSSGSVLLEVPKENIPPDRWEGKQWSKVMSQLSQQDPCYDSLENLANYTKQSGMNLVFVLSPIRQEYLSEFDSNQKNMSSHRERLQLILGKSNYSLIDAHTDLQLSDEYFVDAFHLNKKGSQILTKYISQELNRL</sequence>
<organism evidence="2 3">
    <name type="scientific">Symplocastrum torsivum CPER-KK1</name>
    <dbReference type="NCBI Taxonomy" id="450513"/>
    <lineage>
        <taxon>Bacteria</taxon>
        <taxon>Bacillati</taxon>
        <taxon>Cyanobacteriota</taxon>
        <taxon>Cyanophyceae</taxon>
        <taxon>Oscillatoriophycideae</taxon>
        <taxon>Oscillatoriales</taxon>
        <taxon>Microcoleaceae</taxon>
        <taxon>Symplocastrum</taxon>
    </lineage>
</organism>